<dbReference type="AlphaFoldDB" id="A0A239HQI6"/>
<keyword evidence="3 4" id="KW-0663">Pyridoxal phosphate</keyword>
<feature type="modified residue" description="N6-(pyridoxal phosphate)lysine" evidence="3">
    <location>
        <position position="187"/>
    </location>
</feature>
<proteinExistence type="inferred from homology"/>
<dbReference type="PANTHER" id="PTHR30244">
    <property type="entry name" value="TRANSAMINASE"/>
    <property type="match status" value="1"/>
</dbReference>
<sequence>MKNERIYLSPPNTGKEEVDGLSGIMDTGWVAPVGPAIDAFETQLSSYVDGEVLALNSGTSALHLALILCGVKDGDHVIVGNHTFAACANVVLYERAIPIFIDSENTTGNIDPDLLVEYLQSTDQIPKAIIVTHIYGMPAQIERVCEVAKKYGVIVIEDAAEALGSTVNGKPVGSFGDFGVVSFNGNKIITTSSGGALICTPEMKKRGLHLATQANVGDHRYDHKEAGYNYRMSNVLAGIGIAQFSKLDEFIRRKREIFDTYKEALSEYISFTDEPKGIFSNRWLTAGLIRENIEVMDLIYRLEKENIESRRFWKPLHLHSAFSEAPYVGGRLCEDMYEKGICLPSGTGLSYQQQELVIEKIKQFFDQ</sequence>
<evidence type="ECO:0000313" key="5">
    <source>
        <dbReference type="EMBL" id="SNS83546.1"/>
    </source>
</evidence>
<dbReference type="Pfam" id="PF01041">
    <property type="entry name" value="DegT_DnrJ_EryC1"/>
    <property type="match status" value="1"/>
</dbReference>
<keyword evidence="6" id="KW-1185">Reference proteome</keyword>
<dbReference type="GO" id="GO:0030170">
    <property type="term" value="F:pyridoxal phosphate binding"/>
    <property type="evidence" value="ECO:0007669"/>
    <property type="project" value="TreeGrafter"/>
</dbReference>
<protein>
    <submittedName>
        <fullName evidence="5">dTDP-4-amino-4,6-dideoxygalactose transaminase</fullName>
    </submittedName>
</protein>
<dbReference type="Gene3D" id="3.90.1150.10">
    <property type="entry name" value="Aspartate Aminotransferase, domain 1"/>
    <property type="match status" value="1"/>
</dbReference>
<dbReference type="RefSeq" id="WP_089356180.1">
    <property type="nucleotide sequence ID" value="NZ_FZPD01000002.1"/>
</dbReference>
<comment type="similarity">
    <text evidence="1 4">Belongs to the DegT/DnrJ/EryC1 family.</text>
</comment>
<dbReference type="PIRSF" id="PIRSF000390">
    <property type="entry name" value="PLP_StrS"/>
    <property type="match status" value="1"/>
</dbReference>
<dbReference type="CDD" id="cd00616">
    <property type="entry name" value="AHBA_syn"/>
    <property type="match status" value="1"/>
</dbReference>
<evidence type="ECO:0000256" key="1">
    <source>
        <dbReference type="ARBA" id="ARBA00037999"/>
    </source>
</evidence>
<evidence type="ECO:0000313" key="6">
    <source>
        <dbReference type="Proteomes" id="UP000198393"/>
    </source>
</evidence>
<dbReference type="Proteomes" id="UP000198393">
    <property type="component" value="Unassembled WGS sequence"/>
</dbReference>
<name>A0A239HQI6_EKHLU</name>
<dbReference type="GO" id="GO:0008483">
    <property type="term" value="F:transaminase activity"/>
    <property type="evidence" value="ECO:0007669"/>
    <property type="project" value="TreeGrafter"/>
</dbReference>
<evidence type="ECO:0000256" key="2">
    <source>
        <dbReference type="PIRSR" id="PIRSR000390-1"/>
    </source>
</evidence>
<evidence type="ECO:0000256" key="4">
    <source>
        <dbReference type="RuleBase" id="RU004508"/>
    </source>
</evidence>
<gene>
    <name evidence="5" type="ORF">SAMN05421640_1443</name>
</gene>
<dbReference type="OrthoDB" id="9810913at2"/>
<dbReference type="GO" id="GO:0000271">
    <property type="term" value="P:polysaccharide biosynthetic process"/>
    <property type="evidence" value="ECO:0007669"/>
    <property type="project" value="TreeGrafter"/>
</dbReference>
<organism evidence="5 6">
    <name type="scientific">Ekhidna lutea</name>
    <dbReference type="NCBI Taxonomy" id="447679"/>
    <lineage>
        <taxon>Bacteria</taxon>
        <taxon>Pseudomonadati</taxon>
        <taxon>Bacteroidota</taxon>
        <taxon>Cytophagia</taxon>
        <taxon>Cytophagales</taxon>
        <taxon>Reichenbachiellaceae</taxon>
        <taxon>Ekhidna</taxon>
    </lineage>
</organism>
<dbReference type="EMBL" id="FZPD01000002">
    <property type="protein sequence ID" value="SNS83546.1"/>
    <property type="molecule type" value="Genomic_DNA"/>
</dbReference>
<dbReference type="SUPFAM" id="SSF53383">
    <property type="entry name" value="PLP-dependent transferases"/>
    <property type="match status" value="1"/>
</dbReference>
<dbReference type="Gene3D" id="3.40.640.10">
    <property type="entry name" value="Type I PLP-dependent aspartate aminotransferase-like (Major domain)"/>
    <property type="match status" value="1"/>
</dbReference>
<dbReference type="InterPro" id="IPR015422">
    <property type="entry name" value="PyrdxlP-dep_Trfase_small"/>
</dbReference>
<evidence type="ECO:0000256" key="3">
    <source>
        <dbReference type="PIRSR" id="PIRSR000390-2"/>
    </source>
</evidence>
<feature type="active site" description="Proton acceptor" evidence="2">
    <location>
        <position position="187"/>
    </location>
</feature>
<reference evidence="5 6" key="1">
    <citation type="submission" date="2017-06" db="EMBL/GenBank/DDBJ databases">
        <authorList>
            <person name="Kim H.J."/>
            <person name="Triplett B.A."/>
        </authorList>
    </citation>
    <scope>NUCLEOTIDE SEQUENCE [LARGE SCALE GENOMIC DNA]</scope>
    <source>
        <strain evidence="5 6">DSM 19307</strain>
    </source>
</reference>
<dbReference type="InterPro" id="IPR000653">
    <property type="entry name" value="DegT/StrS_aminotransferase"/>
</dbReference>
<dbReference type="InterPro" id="IPR015421">
    <property type="entry name" value="PyrdxlP-dep_Trfase_major"/>
</dbReference>
<accession>A0A239HQI6</accession>
<dbReference type="PANTHER" id="PTHR30244:SF34">
    <property type="entry name" value="DTDP-4-AMINO-4,6-DIDEOXYGALACTOSE TRANSAMINASE"/>
    <property type="match status" value="1"/>
</dbReference>
<dbReference type="InterPro" id="IPR015424">
    <property type="entry name" value="PyrdxlP-dep_Trfase"/>
</dbReference>